<comment type="caution">
    <text evidence="2">The sequence shown here is derived from an EMBL/GenBank/DDBJ whole genome shotgun (WGS) entry which is preliminary data.</text>
</comment>
<dbReference type="AlphaFoldDB" id="A0AAJ2X0M1"/>
<keyword evidence="1" id="KW-0732">Signal</keyword>
<organism evidence="2 3">
    <name type="scientific">Xanthomonas campestris pv. papavericola</name>
    <dbReference type="NCBI Taxonomy" id="487881"/>
    <lineage>
        <taxon>Bacteria</taxon>
        <taxon>Pseudomonadati</taxon>
        <taxon>Pseudomonadota</taxon>
        <taxon>Gammaproteobacteria</taxon>
        <taxon>Lysobacterales</taxon>
        <taxon>Lysobacteraceae</taxon>
        <taxon>Xanthomonas</taxon>
    </lineage>
</organism>
<name>A0AAJ2X0M1_XANCA</name>
<feature type="chain" id="PRO_5042561649" description="Secreted protein" evidence="1">
    <location>
        <begin position="23"/>
        <end position="191"/>
    </location>
</feature>
<evidence type="ECO:0008006" key="4">
    <source>
        <dbReference type="Google" id="ProtNLM"/>
    </source>
</evidence>
<dbReference type="EMBL" id="JAJFNJ020000003">
    <property type="protein sequence ID" value="MEC3886658.1"/>
    <property type="molecule type" value="Genomic_DNA"/>
</dbReference>
<protein>
    <recommendedName>
        <fullName evidence="4">Secreted protein</fullName>
    </recommendedName>
</protein>
<sequence length="191" mass="21952">MRLWTKIIVAALSPVLAFPLFAGAFQLLGEEPKPPTCENTLRCWFVVFGAKEAPERIVYLVDANTTEISTNVKRTRIVDARESLAPDQPEYLLYTTDFDCKKNKMRQVESYRAWRDNRMEHDAKTYDWVPVPMAWPKRAWSLVCDPAVIREPAEHQVIHLSDVYRGADAVAVVRMVLWGNEKGPGFRDEVE</sequence>
<evidence type="ECO:0000256" key="1">
    <source>
        <dbReference type="SAM" id="SignalP"/>
    </source>
</evidence>
<evidence type="ECO:0000313" key="3">
    <source>
        <dbReference type="Proteomes" id="UP001297361"/>
    </source>
</evidence>
<dbReference type="RefSeq" id="WP_228424054.1">
    <property type="nucleotide sequence ID" value="NZ_JAJFNJ020000003.1"/>
</dbReference>
<gene>
    <name evidence="2" type="ORF">LLE72_002510</name>
</gene>
<dbReference type="Proteomes" id="UP001297361">
    <property type="component" value="Unassembled WGS sequence"/>
</dbReference>
<reference evidence="2" key="2">
    <citation type="submission" date="2024-01" db="EMBL/GenBank/DDBJ databases">
        <title>Long-read genome sequencing of X. campestris pv. papavericola.</title>
        <authorList>
            <person name="Hussain R.M.F."/>
            <person name="Greer S."/>
            <person name="Harrison J."/>
            <person name="Grant M."/>
            <person name="Vicente J."/>
            <person name="Studholme D.J."/>
        </authorList>
    </citation>
    <scope>NUCLEOTIDE SEQUENCE</scope>
    <source>
        <strain evidence="2">NCPPB 2970</strain>
    </source>
</reference>
<proteinExistence type="predicted"/>
<evidence type="ECO:0000313" key="2">
    <source>
        <dbReference type="EMBL" id="MEC3886658.1"/>
    </source>
</evidence>
<reference evidence="2" key="1">
    <citation type="submission" date="2021-10" db="EMBL/GenBank/DDBJ databases">
        <authorList>
            <person name="Hussein R."/>
            <person name="Harrison J."/>
            <person name="Studholme D.J."/>
            <person name="Vicente J."/>
            <person name="Grant M."/>
        </authorList>
    </citation>
    <scope>NUCLEOTIDE SEQUENCE</scope>
    <source>
        <strain evidence="2">NCPPB 2970</strain>
    </source>
</reference>
<accession>A0AAJ2X0M1</accession>
<feature type="signal peptide" evidence="1">
    <location>
        <begin position="1"/>
        <end position="22"/>
    </location>
</feature>